<dbReference type="EMBL" id="JAPMOS010000015">
    <property type="protein sequence ID" value="KAJ4460076.1"/>
    <property type="molecule type" value="Genomic_DNA"/>
</dbReference>
<feature type="region of interest" description="Disordered" evidence="2">
    <location>
        <begin position="394"/>
        <end position="445"/>
    </location>
</feature>
<dbReference type="Pfam" id="PF00646">
    <property type="entry name" value="F-box"/>
    <property type="match status" value="1"/>
</dbReference>
<protein>
    <recommendedName>
        <fullName evidence="3">F-box domain-containing protein</fullName>
    </recommendedName>
</protein>
<evidence type="ECO:0000313" key="4">
    <source>
        <dbReference type="EMBL" id="KAJ4460076.1"/>
    </source>
</evidence>
<dbReference type="InterPro" id="IPR036047">
    <property type="entry name" value="F-box-like_dom_sf"/>
</dbReference>
<sequence>MSLLSLHPDLLARIMGFCTPTTLVSLIRTCKKFKDLSARDDVWRMQATLLAKKSTRVRSSKKQSGSFDFFDTYDSRLTGADCVGRLDNLTLDDNFVAGIIGGPDQQTPKQKFTEMFRRRGRKCHQCGLKNVHPTRGTAFVCAHGHKCFFHNVCALPLVQEVMQARFPFDKLAALIPPPPVDIAALAPAAHAAEPVAATEEADDWEAALEMQEEAETKAAKEKLEAEQKKAAAEAAEKARRDAVRAAEEAFRRALLEVDLAVPCPKCGAPVQQIVHPPAGTRMLGPTAIFFFALLCAAPPLPLPEMIRLATDRIGRQMVMTLCAPYVVHTVLHGDVHHYIAPQHEQAAVDCIGRLTALWNEAFQARNKSGDYVPFVHEGQPDFILPDQAASIMARAKPGLAKKAEPAPNPSPSPSPSPSPAPESAVPSRAPPRKLESNGPVDFDIF</sequence>
<organism evidence="4 5">
    <name type="scientific">Paratrimastix pyriformis</name>
    <dbReference type="NCBI Taxonomy" id="342808"/>
    <lineage>
        <taxon>Eukaryota</taxon>
        <taxon>Metamonada</taxon>
        <taxon>Preaxostyla</taxon>
        <taxon>Paratrimastigidae</taxon>
        <taxon>Paratrimastix</taxon>
    </lineage>
</organism>
<comment type="caution">
    <text evidence="4">The sequence shown here is derived from an EMBL/GenBank/DDBJ whole genome shotgun (WGS) entry which is preliminary data.</text>
</comment>
<dbReference type="SUPFAM" id="SSF81383">
    <property type="entry name" value="F-box domain"/>
    <property type="match status" value="1"/>
</dbReference>
<gene>
    <name evidence="4" type="ORF">PAPYR_3798</name>
</gene>
<feature type="domain" description="F-box" evidence="3">
    <location>
        <begin position="1"/>
        <end position="46"/>
    </location>
</feature>
<accession>A0ABQ8ULK2</accession>
<feature type="compositionally biased region" description="Pro residues" evidence="2">
    <location>
        <begin position="406"/>
        <end position="420"/>
    </location>
</feature>
<dbReference type="InterPro" id="IPR001810">
    <property type="entry name" value="F-box_dom"/>
</dbReference>
<evidence type="ECO:0000313" key="5">
    <source>
        <dbReference type="Proteomes" id="UP001141327"/>
    </source>
</evidence>
<dbReference type="Proteomes" id="UP001141327">
    <property type="component" value="Unassembled WGS sequence"/>
</dbReference>
<evidence type="ECO:0000256" key="1">
    <source>
        <dbReference type="SAM" id="Coils"/>
    </source>
</evidence>
<keyword evidence="1" id="KW-0175">Coiled coil</keyword>
<feature type="coiled-coil region" evidence="1">
    <location>
        <begin position="206"/>
        <end position="252"/>
    </location>
</feature>
<proteinExistence type="predicted"/>
<evidence type="ECO:0000256" key="2">
    <source>
        <dbReference type="SAM" id="MobiDB-lite"/>
    </source>
</evidence>
<evidence type="ECO:0000259" key="3">
    <source>
        <dbReference type="PROSITE" id="PS50181"/>
    </source>
</evidence>
<dbReference type="PROSITE" id="PS50181">
    <property type="entry name" value="FBOX"/>
    <property type="match status" value="1"/>
</dbReference>
<name>A0ABQ8ULK2_9EUKA</name>
<reference evidence="4" key="1">
    <citation type="journal article" date="2022" name="bioRxiv">
        <title>Genomics of Preaxostyla Flagellates Illuminates Evolutionary Transitions and the Path Towards Mitochondrial Loss.</title>
        <authorList>
            <person name="Novak L.V.F."/>
            <person name="Treitli S.C."/>
            <person name="Pyrih J."/>
            <person name="Halakuc P."/>
            <person name="Pipaliya S.V."/>
            <person name="Vacek V."/>
            <person name="Brzon O."/>
            <person name="Soukal P."/>
            <person name="Eme L."/>
            <person name="Dacks J.B."/>
            <person name="Karnkowska A."/>
            <person name="Elias M."/>
            <person name="Hampl V."/>
        </authorList>
    </citation>
    <scope>NUCLEOTIDE SEQUENCE</scope>
    <source>
        <strain evidence="4">RCP-MX</strain>
    </source>
</reference>
<keyword evidence="5" id="KW-1185">Reference proteome</keyword>